<protein>
    <submittedName>
        <fullName evidence="2">YdbL family protein</fullName>
    </submittedName>
</protein>
<evidence type="ECO:0000256" key="1">
    <source>
        <dbReference type="SAM" id="SignalP"/>
    </source>
</evidence>
<gene>
    <name evidence="2" type="ORF">JYB85_10605</name>
</gene>
<evidence type="ECO:0000313" key="2">
    <source>
        <dbReference type="EMBL" id="QSX35820.1"/>
    </source>
</evidence>
<sequence>MMKKLLLLLVPALLAFQAMAMDLHQAKSMGYLGEQNDGYLGLVKANDEARAIMDEVNAKRRAHYQKIAAQNQISTDDVAKLAAEKAIRAADKGEWIQDAKGNWLRK</sequence>
<keyword evidence="3" id="KW-1185">Reference proteome</keyword>
<proteinExistence type="predicted"/>
<feature type="chain" id="PRO_5045304796" evidence="1">
    <location>
        <begin position="21"/>
        <end position="106"/>
    </location>
</feature>
<dbReference type="EMBL" id="CP071502">
    <property type="protein sequence ID" value="QSX35820.1"/>
    <property type="molecule type" value="Genomic_DNA"/>
</dbReference>
<name>A0ABX7QY86_9GAMM</name>
<dbReference type="Proteomes" id="UP000663207">
    <property type="component" value="Chromosome"/>
</dbReference>
<dbReference type="RefSeq" id="WP_207322733.1">
    <property type="nucleotide sequence ID" value="NZ_CP071502.1"/>
</dbReference>
<reference evidence="2 3" key="1">
    <citation type="submission" date="2021-03" db="EMBL/GenBank/DDBJ databases">
        <title>Novel species identification of genus Shewanella.</title>
        <authorList>
            <person name="Liu G."/>
            <person name="Zhang Q."/>
        </authorList>
    </citation>
    <scope>NUCLEOTIDE SEQUENCE [LARGE SCALE GENOMIC DNA]</scope>
    <source>
        <strain evidence="2 3">FJAT-52962</strain>
    </source>
</reference>
<evidence type="ECO:0000313" key="3">
    <source>
        <dbReference type="Proteomes" id="UP000663207"/>
    </source>
</evidence>
<dbReference type="Pfam" id="PF07027">
    <property type="entry name" value="DUF1318"/>
    <property type="match status" value="1"/>
</dbReference>
<accession>A0ABX7QY86</accession>
<organism evidence="2 3">
    <name type="scientific">Shewanella sedimentimangrovi</name>
    <dbReference type="NCBI Taxonomy" id="2814293"/>
    <lineage>
        <taxon>Bacteria</taxon>
        <taxon>Pseudomonadati</taxon>
        <taxon>Pseudomonadota</taxon>
        <taxon>Gammaproteobacteria</taxon>
        <taxon>Alteromonadales</taxon>
        <taxon>Shewanellaceae</taxon>
        <taxon>Shewanella</taxon>
    </lineage>
</organism>
<feature type="signal peptide" evidence="1">
    <location>
        <begin position="1"/>
        <end position="20"/>
    </location>
</feature>
<dbReference type="InterPro" id="IPR008309">
    <property type="entry name" value="YdbL"/>
</dbReference>
<dbReference type="PIRSF" id="PIRSF025560">
    <property type="entry name" value="UCP025560"/>
    <property type="match status" value="1"/>
</dbReference>
<keyword evidence="1" id="KW-0732">Signal</keyword>